<dbReference type="EMBL" id="CAADFT010000041">
    <property type="protein sequence ID" value="VFK44878.1"/>
    <property type="molecule type" value="Genomic_DNA"/>
</dbReference>
<evidence type="ECO:0000313" key="2">
    <source>
        <dbReference type="EMBL" id="VFK50165.1"/>
    </source>
</evidence>
<accession>A0A450Z8N9</accession>
<dbReference type="EMBL" id="CAADFW010000028">
    <property type="protein sequence ID" value="VFK59007.1"/>
    <property type="molecule type" value="Genomic_DNA"/>
</dbReference>
<organism evidence="2">
    <name type="scientific">Candidatus Kentrum sp. TC</name>
    <dbReference type="NCBI Taxonomy" id="2126339"/>
    <lineage>
        <taxon>Bacteria</taxon>
        <taxon>Pseudomonadati</taxon>
        <taxon>Pseudomonadota</taxon>
        <taxon>Gammaproteobacteria</taxon>
        <taxon>Candidatus Kentrum</taxon>
    </lineage>
</organism>
<evidence type="ECO:0008006" key="4">
    <source>
        <dbReference type="Google" id="ProtNLM"/>
    </source>
</evidence>
<proteinExistence type="predicted"/>
<evidence type="ECO:0000313" key="1">
    <source>
        <dbReference type="EMBL" id="VFK44878.1"/>
    </source>
</evidence>
<gene>
    <name evidence="2" type="ORF">BECKTC1821D_GA0114238_10935</name>
    <name evidence="1" type="ORF">BECKTC1821E_GA0114239_10419</name>
    <name evidence="3" type="ORF">BECKTC1821F_GA0114240_102827</name>
</gene>
<dbReference type="AlphaFoldDB" id="A0A450Z8N9"/>
<dbReference type="InterPro" id="IPR013783">
    <property type="entry name" value="Ig-like_fold"/>
</dbReference>
<reference evidence="2" key="1">
    <citation type="submission" date="2019-02" db="EMBL/GenBank/DDBJ databases">
        <authorList>
            <person name="Gruber-Vodicka R. H."/>
            <person name="Seah K. B. B."/>
        </authorList>
    </citation>
    <scope>NUCLEOTIDE SEQUENCE</scope>
    <source>
        <strain evidence="2">BECK_BZ123</strain>
        <strain evidence="1">BECK_BZ125</strain>
        <strain evidence="3">BECK_BZ126</strain>
    </source>
</reference>
<sequence>METKIALAGQERGKELEFRVAAVNKSGEGMASNTVTAVL</sequence>
<dbReference type="EMBL" id="CAADFS010000093">
    <property type="protein sequence ID" value="VFK50165.1"/>
    <property type="molecule type" value="Genomic_DNA"/>
</dbReference>
<name>A0A450Z8N9_9GAMM</name>
<evidence type="ECO:0000313" key="3">
    <source>
        <dbReference type="EMBL" id="VFK59007.1"/>
    </source>
</evidence>
<protein>
    <recommendedName>
        <fullName evidence="4">Fibronectin type-III domain-containing protein</fullName>
    </recommendedName>
</protein>
<dbReference type="Gene3D" id="2.60.40.10">
    <property type="entry name" value="Immunoglobulins"/>
    <property type="match status" value="1"/>
</dbReference>